<feature type="transmembrane region" description="Helical" evidence="6">
    <location>
        <begin position="191"/>
        <end position="212"/>
    </location>
</feature>
<feature type="transmembrane region" description="Helical" evidence="6">
    <location>
        <begin position="224"/>
        <end position="244"/>
    </location>
</feature>
<protein>
    <submittedName>
        <fullName evidence="7">Oxalate:formate antiporter</fullName>
    </submittedName>
</protein>
<dbReference type="PANTHER" id="PTHR43385:SF1">
    <property type="entry name" value="RIBOFLAVIN TRANSPORTER RIBJ"/>
    <property type="match status" value="1"/>
</dbReference>
<dbReference type="GO" id="GO:0016020">
    <property type="term" value="C:membrane"/>
    <property type="evidence" value="ECO:0007669"/>
    <property type="project" value="UniProtKB-SubCell"/>
</dbReference>
<evidence type="ECO:0000256" key="3">
    <source>
        <dbReference type="ARBA" id="ARBA00022692"/>
    </source>
</evidence>
<reference key="2">
    <citation type="submission" date="2011-10" db="EMBL/GenBank/DDBJ databases">
        <title>The genome and transcriptome sequence of Clonorchis sinensis provide insights into the carcinogenic liver fluke.</title>
        <authorList>
            <person name="Wang X."/>
            <person name="Huang Y."/>
            <person name="Chen W."/>
            <person name="Liu H."/>
            <person name="Guo L."/>
            <person name="Chen Y."/>
            <person name="Luo F."/>
            <person name="Zhou W."/>
            <person name="Sun J."/>
            <person name="Mao Q."/>
            <person name="Liang P."/>
            <person name="Zhou C."/>
            <person name="Tian Y."/>
            <person name="Men J."/>
            <person name="Lv X."/>
            <person name="Huang L."/>
            <person name="Zhou J."/>
            <person name="Hu Y."/>
            <person name="Li R."/>
            <person name="Zhang F."/>
            <person name="Lei H."/>
            <person name="Li X."/>
            <person name="Hu X."/>
            <person name="Liang C."/>
            <person name="Xu J."/>
            <person name="Wu Z."/>
            <person name="Yu X."/>
        </authorList>
    </citation>
    <scope>NUCLEOTIDE SEQUENCE</scope>
    <source>
        <strain>Henan</strain>
    </source>
</reference>
<evidence type="ECO:0000256" key="2">
    <source>
        <dbReference type="ARBA" id="ARBA00022448"/>
    </source>
</evidence>
<keyword evidence="5 6" id="KW-0472">Membrane</keyword>
<evidence type="ECO:0000256" key="4">
    <source>
        <dbReference type="ARBA" id="ARBA00022989"/>
    </source>
</evidence>
<keyword evidence="3 6" id="KW-0812">Transmembrane</keyword>
<dbReference type="Proteomes" id="UP000008909">
    <property type="component" value="Unassembled WGS sequence"/>
</dbReference>
<comment type="subcellular location">
    <subcellularLocation>
        <location evidence="1">Membrane</location>
        <topology evidence="1">Multi-pass membrane protein</topology>
    </subcellularLocation>
</comment>
<reference evidence="7" key="1">
    <citation type="journal article" date="2011" name="Genome Biol.">
        <title>The draft genome of the carcinogenic human liver fluke Clonorchis sinensis.</title>
        <authorList>
            <person name="Wang X."/>
            <person name="Chen W."/>
            <person name="Huang Y."/>
            <person name="Sun J."/>
            <person name="Men J."/>
            <person name="Liu H."/>
            <person name="Luo F."/>
            <person name="Guo L."/>
            <person name="Lv X."/>
            <person name="Deng C."/>
            <person name="Zhou C."/>
            <person name="Fan Y."/>
            <person name="Li X."/>
            <person name="Huang L."/>
            <person name="Hu Y."/>
            <person name="Liang C."/>
            <person name="Hu X."/>
            <person name="Xu J."/>
            <person name="Yu X."/>
        </authorList>
    </citation>
    <scope>NUCLEOTIDE SEQUENCE [LARGE SCALE GENOMIC DNA]</scope>
    <source>
        <strain evidence="7">Henan</strain>
    </source>
</reference>
<dbReference type="SUPFAM" id="SSF103473">
    <property type="entry name" value="MFS general substrate transporter"/>
    <property type="match status" value="1"/>
</dbReference>
<feature type="transmembrane region" description="Helical" evidence="6">
    <location>
        <begin position="256"/>
        <end position="278"/>
    </location>
</feature>
<keyword evidence="4 6" id="KW-1133">Transmembrane helix</keyword>
<proteinExistence type="predicted"/>
<evidence type="ECO:0000256" key="5">
    <source>
        <dbReference type="ARBA" id="ARBA00023136"/>
    </source>
</evidence>
<dbReference type="InterPro" id="IPR052983">
    <property type="entry name" value="MFS_Riboflavin_Transporter"/>
</dbReference>
<evidence type="ECO:0000256" key="6">
    <source>
        <dbReference type="SAM" id="Phobius"/>
    </source>
</evidence>
<dbReference type="PANTHER" id="PTHR43385">
    <property type="entry name" value="RIBOFLAVIN TRANSPORTER RIBJ"/>
    <property type="match status" value="1"/>
</dbReference>
<dbReference type="InterPro" id="IPR011701">
    <property type="entry name" value="MFS"/>
</dbReference>
<feature type="transmembrane region" description="Helical" evidence="6">
    <location>
        <begin position="91"/>
        <end position="113"/>
    </location>
</feature>
<dbReference type="InterPro" id="IPR036259">
    <property type="entry name" value="MFS_trans_sf"/>
</dbReference>
<dbReference type="GO" id="GO:0022857">
    <property type="term" value="F:transmembrane transporter activity"/>
    <property type="evidence" value="ECO:0007669"/>
    <property type="project" value="InterPro"/>
</dbReference>
<feature type="transmembrane region" description="Helical" evidence="6">
    <location>
        <begin position="67"/>
        <end position="84"/>
    </location>
</feature>
<dbReference type="AlphaFoldDB" id="G7YVH9"/>
<accession>G7YVH9</accession>
<keyword evidence="8" id="KW-1185">Reference proteome</keyword>
<keyword evidence="2" id="KW-0813">Transport</keyword>
<organism evidence="7 8">
    <name type="scientific">Clonorchis sinensis</name>
    <name type="common">Chinese liver fluke</name>
    <dbReference type="NCBI Taxonomy" id="79923"/>
    <lineage>
        <taxon>Eukaryota</taxon>
        <taxon>Metazoa</taxon>
        <taxon>Spiralia</taxon>
        <taxon>Lophotrochozoa</taxon>
        <taxon>Platyhelminthes</taxon>
        <taxon>Trematoda</taxon>
        <taxon>Digenea</taxon>
        <taxon>Opisthorchiida</taxon>
        <taxon>Opisthorchiata</taxon>
        <taxon>Opisthorchiidae</taxon>
        <taxon>Clonorchis</taxon>
    </lineage>
</organism>
<feature type="transmembrane region" description="Helical" evidence="6">
    <location>
        <begin position="133"/>
        <end position="157"/>
    </location>
</feature>
<dbReference type="Pfam" id="PF07690">
    <property type="entry name" value="MFS_1"/>
    <property type="match status" value="1"/>
</dbReference>
<evidence type="ECO:0000313" key="7">
    <source>
        <dbReference type="EMBL" id="GAA56959.1"/>
    </source>
</evidence>
<dbReference type="EMBL" id="DF144466">
    <property type="protein sequence ID" value="GAA56959.1"/>
    <property type="molecule type" value="Genomic_DNA"/>
</dbReference>
<dbReference type="Gene3D" id="1.20.1250.20">
    <property type="entry name" value="MFS general substrate transporter like domains"/>
    <property type="match status" value="1"/>
</dbReference>
<feature type="transmembrane region" description="Helical" evidence="6">
    <location>
        <begin position="42"/>
        <end position="61"/>
    </location>
</feature>
<sequence>MELWNLPYIEGRCRSVLLRAVTRALRTRHTFREMPLVHKTGGIALTYFALSWGFIAVVVTYGAIQGFGFGFGYSVIISTTAMWFPRNRGLVVGLIVGGFGAGALLFTPIQTAFINPNNIAVNNVTKTFTDPDLLARVPKACLVLAATISCIQAFGLLMMRERVKEGKYTPKPQMVKILDIPPREAVRSVDFYLLWFAVCFAVVPITNVSSLYKVAGVKYIHDDLFLAGVAMAASLCNSVGRVVWGCICDRLSFKIPMCLMIIVWTTMLFTFPHISVFSGVSAKIFYTIWVSMLYFCQCGIFVFAPTATEILFGPVNLAVNYGLIYNAFARYFSSIRSFTALIIVFFIADKKTPRQCHFINLPLRLRRSFPNWLVAKRPTEANEANKEKPVAA</sequence>
<evidence type="ECO:0000256" key="1">
    <source>
        <dbReference type="ARBA" id="ARBA00004141"/>
    </source>
</evidence>
<name>G7YVH9_CLOSI</name>
<evidence type="ECO:0000313" key="8">
    <source>
        <dbReference type="Proteomes" id="UP000008909"/>
    </source>
</evidence>
<feature type="transmembrane region" description="Helical" evidence="6">
    <location>
        <begin position="284"/>
        <end position="307"/>
    </location>
</feature>
<gene>
    <name evidence="7" type="ORF">CLF_111887</name>
</gene>